<dbReference type="Proteomes" id="UP000030690">
    <property type="component" value="Unassembled WGS sequence"/>
</dbReference>
<proteinExistence type="predicted"/>
<dbReference type="OrthoDB" id="27226at2759"/>
<dbReference type="Gene3D" id="3.30.1240.10">
    <property type="match status" value="1"/>
</dbReference>
<dbReference type="InterPro" id="IPR000150">
    <property type="entry name" value="Cof"/>
</dbReference>
<protein>
    <recommendedName>
        <fullName evidence="3">Haloacid dehalogenase-like hydrolase</fullName>
    </recommendedName>
</protein>
<organism evidence="1 2">
    <name type="scientific">Plasmodium falciparum Vietnam Oak-Knoll</name>
    <name type="common">FVO</name>
    <dbReference type="NCBI Taxonomy" id="1036723"/>
    <lineage>
        <taxon>Eukaryota</taxon>
        <taxon>Sar</taxon>
        <taxon>Alveolata</taxon>
        <taxon>Apicomplexa</taxon>
        <taxon>Aconoidasida</taxon>
        <taxon>Haemosporida</taxon>
        <taxon>Plasmodiidae</taxon>
        <taxon>Plasmodium</taxon>
        <taxon>Plasmodium (Laverania)</taxon>
    </lineage>
</organism>
<dbReference type="GO" id="GO:0016791">
    <property type="term" value="F:phosphatase activity"/>
    <property type="evidence" value="ECO:0007669"/>
    <property type="project" value="TreeGrafter"/>
</dbReference>
<dbReference type="Pfam" id="PF08282">
    <property type="entry name" value="Hydrolase_3"/>
    <property type="match status" value="1"/>
</dbReference>
<dbReference type="FunFam" id="3.30.1240.10:FF:000022">
    <property type="entry name" value="Haloacid dehalogenase-like hydrolase"/>
    <property type="match status" value="1"/>
</dbReference>
<reference evidence="1 2" key="2">
    <citation type="submission" date="2013-02" db="EMBL/GenBank/DDBJ databases">
        <title>The Genome Sequence of Plasmodium falciparum Vietnam Oak-Knoll (FVO).</title>
        <authorList>
            <consortium name="The Broad Institute Genome Sequencing Platform"/>
            <consortium name="The Broad Institute Genome Sequencing Center for Infectious Disease"/>
            <person name="Neafsey D."/>
            <person name="Cheeseman I."/>
            <person name="Volkman S."/>
            <person name="Adams J."/>
            <person name="Walker B."/>
            <person name="Young S.K."/>
            <person name="Zeng Q."/>
            <person name="Gargeya S."/>
            <person name="Fitzgerald M."/>
            <person name="Haas B."/>
            <person name="Abouelleil A."/>
            <person name="Alvarado L."/>
            <person name="Arachchi H.M."/>
            <person name="Berlin A.M."/>
            <person name="Chapman S.B."/>
            <person name="Dewar J."/>
            <person name="Goldberg J."/>
            <person name="Griggs A."/>
            <person name="Gujja S."/>
            <person name="Hansen M."/>
            <person name="Howarth C."/>
            <person name="Imamovic A."/>
            <person name="Larimer J."/>
            <person name="McCowan C."/>
            <person name="Murphy C."/>
            <person name="Neiman D."/>
            <person name="Pearson M."/>
            <person name="Priest M."/>
            <person name="Roberts A."/>
            <person name="Saif S."/>
            <person name="Shea T."/>
            <person name="Sisk P."/>
            <person name="Sykes S."/>
            <person name="Wortman J."/>
            <person name="Nusbaum C."/>
            <person name="Birren B."/>
        </authorList>
    </citation>
    <scope>NUCLEOTIDE SEQUENCE [LARGE SCALE GENOMIC DNA]</scope>
    <source>
        <strain evidence="2">Vietnam Oak-Knoll (FVO)</strain>
    </source>
</reference>
<dbReference type="NCBIfam" id="TIGR01484">
    <property type="entry name" value="HAD-SF-IIB"/>
    <property type="match status" value="1"/>
</dbReference>
<dbReference type="GO" id="GO:0005829">
    <property type="term" value="C:cytosol"/>
    <property type="evidence" value="ECO:0007669"/>
    <property type="project" value="TreeGrafter"/>
</dbReference>
<dbReference type="Gene3D" id="3.40.50.1000">
    <property type="entry name" value="HAD superfamily/HAD-like"/>
    <property type="match status" value="1"/>
</dbReference>
<dbReference type="PANTHER" id="PTHR10000">
    <property type="entry name" value="PHOSPHOSERINE PHOSPHATASE"/>
    <property type="match status" value="1"/>
</dbReference>
<dbReference type="GO" id="GO:0000287">
    <property type="term" value="F:magnesium ion binding"/>
    <property type="evidence" value="ECO:0007669"/>
    <property type="project" value="TreeGrafter"/>
</dbReference>
<dbReference type="PROSITE" id="PS01228">
    <property type="entry name" value="COF_1"/>
    <property type="match status" value="1"/>
</dbReference>
<dbReference type="InterPro" id="IPR006379">
    <property type="entry name" value="HAD-SF_hydro_IIB"/>
</dbReference>
<evidence type="ECO:0008006" key="3">
    <source>
        <dbReference type="Google" id="ProtNLM"/>
    </source>
</evidence>
<dbReference type="SUPFAM" id="SSF56784">
    <property type="entry name" value="HAD-like"/>
    <property type="match status" value="1"/>
</dbReference>
<reference evidence="1 2" key="1">
    <citation type="submission" date="2013-02" db="EMBL/GenBank/DDBJ databases">
        <title>The Genome Annotation of Plasmodium falciparum Vietnam Oak-Knoll (FVO).</title>
        <authorList>
            <consortium name="The Broad Institute Genome Sequencing Platform"/>
            <consortium name="The Broad Institute Genome Sequencing Center for Infectious Disease"/>
            <person name="Neafsey D."/>
            <person name="Hoffman S."/>
            <person name="Volkman S."/>
            <person name="Rosenthal P."/>
            <person name="Walker B."/>
            <person name="Young S.K."/>
            <person name="Zeng Q."/>
            <person name="Gargeya S."/>
            <person name="Fitzgerald M."/>
            <person name="Haas B."/>
            <person name="Abouelleil A."/>
            <person name="Allen A.W."/>
            <person name="Alvarado L."/>
            <person name="Arachchi H.M."/>
            <person name="Berlin A.M."/>
            <person name="Chapman S.B."/>
            <person name="Gainer-Dewar J."/>
            <person name="Goldberg J."/>
            <person name="Griggs A."/>
            <person name="Gujja S."/>
            <person name="Hansen M."/>
            <person name="Howarth C."/>
            <person name="Imamovic A."/>
            <person name="Ireland A."/>
            <person name="Larimer J."/>
            <person name="McCowan C."/>
            <person name="Murphy C."/>
            <person name="Pearson M."/>
            <person name="Poon T.W."/>
            <person name="Priest M."/>
            <person name="Roberts A."/>
            <person name="Saif S."/>
            <person name="Shea T."/>
            <person name="Sisk P."/>
            <person name="Sykes S."/>
            <person name="Wortman J."/>
            <person name="Nusbaum C."/>
            <person name="Birren B."/>
        </authorList>
    </citation>
    <scope>NUCLEOTIDE SEQUENCE [LARGE SCALE GENOMIC DNA]</scope>
    <source>
        <strain evidence="2">Vietnam Oak-Knoll (FVO)</strain>
    </source>
</reference>
<dbReference type="NCBIfam" id="TIGR00099">
    <property type="entry name" value="Cof-subfamily"/>
    <property type="match status" value="1"/>
</dbReference>
<dbReference type="InterPro" id="IPR036412">
    <property type="entry name" value="HAD-like_sf"/>
</dbReference>
<dbReference type="PANTHER" id="PTHR10000:SF8">
    <property type="entry name" value="HAD SUPERFAMILY HYDROLASE-LIKE, TYPE 3"/>
    <property type="match status" value="1"/>
</dbReference>
<evidence type="ECO:0000313" key="2">
    <source>
        <dbReference type="Proteomes" id="UP000030690"/>
    </source>
</evidence>
<name>A0A024V7H0_PLAFA</name>
<dbReference type="EMBL" id="KI925080">
    <property type="protein sequence ID" value="ETW18140.1"/>
    <property type="molecule type" value="Genomic_DNA"/>
</dbReference>
<dbReference type="AlphaFoldDB" id="A0A024V7H0"/>
<dbReference type="InterPro" id="IPR023214">
    <property type="entry name" value="HAD_sf"/>
</dbReference>
<gene>
    <name evidence="1" type="ORF">PFFVO_03032</name>
</gene>
<accession>A0A024V7H0</accession>
<sequence>MHEIVDKNGKKVQKNNLNDEIKIIFTDLDGTLLNSENKVSEQNLESLIRAQEKGIKVVIATGRSIFSVESVIGEHVKKNRISLLPGIYMNGCVTFDEKGSRVIDRIMNNDLKMEIHEFSKQINISKYAIWFCLEKTYCFEINDCIREYMEVEALNPDVIEDNMLEGLTVYKVLFSLPENILENTLKLCREKFSHRINVANTFQSYVELFHQHTNKFEGVKEICKYYNISLNNALAMGDGENDIEMLSGLTHSVGVHNASEKVKNSAAYVGPSNNEHAISHVLKTFCDI</sequence>
<evidence type="ECO:0000313" key="1">
    <source>
        <dbReference type="EMBL" id="ETW18140.1"/>
    </source>
</evidence>
<dbReference type="SFLD" id="SFLDS00003">
    <property type="entry name" value="Haloacid_Dehalogenase"/>
    <property type="match status" value="1"/>
</dbReference>
<dbReference type="SFLD" id="SFLDG01140">
    <property type="entry name" value="C2.B:_Phosphomannomutase_and_P"/>
    <property type="match status" value="1"/>
</dbReference>